<evidence type="ECO:0000256" key="1">
    <source>
        <dbReference type="SAM" id="Phobius"/>
    </source>
</evidence>
<sequence length="92" mass="9973">MKEIKSIDLRSAFRFGLLFYGAVVGTITLVFLGAELLALLRGNFSVVEFLVGGFVLLVGAALYVLFGGATVAVSVWLYNRIARKYGGIKIQI</sequence>
<keyword evidence="1" id="KW-1133">Transmembrane helix</keyword>
<dbReference type="Proteomes" id="UP000179233">
    <property type="component" value="Unassembled WGS sequence"/>
</dbReference>
<feature type="transmembrane region" description="Helical" evidence="1">
    <location>
        <begin position="54"/>
        <end position="78"/>
    </location>
</feature>
<evidence type="ECO:0008006" key="4">
    <source>
        <dbReference type="Google" id="ProtNLM"/>
    </source>
</evidence>
<protein>
    <recommendedName>
        <fullName evidence="4">DUF3566 domain-containing protein</fullName>
    </recommendedName>
</protein>
<accession>A0A1G1VQX7</accession>
<keyword evidence="1" id="KW-0472">Membrane</keyword>
<evidence type="ECO:0000313" key="3">
    <source>
        <dbReference type="Proteomes" id="UP000179233"/>
    </source>
</evidence>
<name>A0A1G1VQX7_9BACT</name>
<proteinExistence type="predicted"/>
<keyword evidence="1" id="KW-0812">Transmembrane</keyword>
<dbReference type="AlphaFoldDB" id="A0A1G1VQX7"/>
<dbReference type="EMBL" id="MHCJ01000006">
    <property type="protein sequence ID" value="OGY17805.1"/>
    <property type="molecule type" value="Genomic_DNA"/>
</dbReference>
<comment type="caution">
    <text evidence="2">The sequence shown here is derived from an EMBL/GenBank/DDBJ whole genome shotgun (WGS) entry which is preliminary data.</text>
</comment>
<feature type="transmembrane region" description="Helical" evidence="1">
    <location>
        <begin position="12"/>
        <end position="34"/>
    </location>
</feature>
<evidence type="ECO:0000313" key="2">
    <source>
        <dbReference type="EMBL" id="OGY17805.1"/>
    </source>
</evidence>
<organism evidence="2 3">
    <name type="scientific">Candidatus Chisholmbacteria bacterium RIFCSPHIGHO2_01_FULL_52_32</name>
    <dbReference type="NCBI Taxonomy" id="1797591"/>
    <lineage>
        <taxon>Bacteria</taxon>
        <taxon>Candidatus Chisholmiibacteriota</taxon>
    </lineage>
</organism>
<gene>
    <name evidence="2" type="ORF">A2786_00580</name>
</gene>
<reference evidence="2 3" key="1">
    <citation type="journal article" date="2016" name="Nat. Commun.">
        <title>Thousands of microbial genomes shed light on interconnected biogeochemical processes in an aquifer system.</title>
        <authorList>
            <person name="Anantharaman K."/>
            <person name="Brown C.T."/>
            <person name="Hug L.A."/>
            <person name="Sharon I."/>
            <person name="Castelle C.J."/>
            <person name="Probst A.J."/>
            <person name="Thomas B.C."/>
            <person name="Singh A."/>
            <person name="Wilkins M.J."/>
            <person name="Karaoz U."/>
            <person name="Brodie E.L."/>
            <person name="Williams K.H."/>
            <person name="Hubbard S.S."/>
            <person name="Banfield J.F."/>
        </authorList>
    </citation>
    <scope>NUCLEOTIDE SEQUENCE [LARGE SCALE GENOMIC DNA]</scope>
</reference>